<dbReference type="PROSITE" id="PS00237">
    <property type="entry name" value="G_PROTEIN_RECEP_F1_1"/>
    <property type="match status" value="1"/>
</dbReference>
<comment type="subcellular location">
    <subcellularLocation>
        <location evidence="1">Cell membrane</location>
        <topology evidence="1">Multi-pass membrane protein</topology>
    </subcellularLocation>
</comment>
<accession>A7T577</accession>
<feature type="transmembrane region" description="Helical" evidence="10">
    <location>
        <begin position="341"/>
        <end position="362"/>
    </location>
</feature>
<organism evidence="12 13">
    <name type="scientific">Nematostella vectensis</name>
    <name type="common">Starlet sea anemone</name>
    <dbReference type="NCBI Taxonomy" id="45351"/>
    <lineage>
        <taxon>Eukaryota</taxon>
        <taxon>Metazoa</taxon>
        <taxon>Cnidaria</taxon>
        <taxon>Anthozoa</taxon>
        <taxon>Hexacorallia</taxon>
        <taxon>Actiniaria</taxon>
        <taxon>Edwardsiidae</taxon>
        <taxon>Nematostella</taxon>
    </lineage>
</organism>
<reference evidence="12 13" key="1">
    <citation type="journal article" date="2007" name="Science">
        <title>Sea anemone genome reveals ancestral eumetazoan gene repertoire and genomic organization.</title>
        <authorList>
            <person name="Putnam N.H."/>
            <person name="Srivastava M."/>
            <person name="Hellsten U."/>
            <person name="Dirks B."/>
            <person name="Chapman J."/>
            <person name="Salamov A."/>
            <person name="Terry A."/>
            <person name="Shapiro H."/>
            <person name="Lindquist E."/>
            <person name="Kapitonov V.V."/>
            <person name="Jurka J."/>
            <person name="Genikhovich G."/>
            <person name="Grigoriev I.V."/>
            <person name="Lucas S.M."/>
            <person name="Steele R.E."/>
            <person name="Finnerty J.R."/>
            <person name="Technau U."/>
            <person name="Martindale M.Q."/>
            <person name="Rokhsar D.S."/>
        </authorList>
    </citation>
    <scope>NUCLEOTIDE SEQUENCE [LARGE SCALE GENOMIC DNA]</scope>
    <source>
        <strain evidence="13">CH2 X CH6</strain>
    </source>
</reference>
<dbReference type="PANTHER" id="PTHR24229">
    <property type="entry name" value="NEUROPEPTIDES RECEPTOR"/>
    <property type="match status" value="1"/>
</dbReference>
<name>A7T577_NEMVE</name>
<dbReference type="PhylomeDB" id="A7T577"/>
<feature type="transmembrane region" description="Helical" evidence="10">
    <location>
        <begin position="481"/>
        <end position="502"/>
    </location>
</feature>
<dbReference type="SUPFAM" id="SSF81321">
    <property type="entry name" value="Family A G protein-coupled receptor-like"/>
    <property type="match status" value="1"/>
</dbReference>
<dbReference type="GO" id="GO:0005886">
    <property type="term" value="C:plasma membrane"/>
    <property type="evidence" value="ECO:0000318"/>
    <property type="project" value="GO_Central"/>
</dbReference>
<evidence type="ECO:0000256" key="6">
    <source>
        <dbReference type="ARBA" id="ARBA00023136"/>
    </source>
</evidence>
<evidence type="ECO:0000313" key="12">
    <source>
        <dbReference type="EMBL" id="EDO28885.1"/>
    </source>
</evidence>
<dbReference type="InterPro" id="IPR017452">
    <property type="entry name" value="GPCR_Rhodpsn_7TM"/>
</dbReference>
<feature type="transmembrane region" description="Helical" evidence="10">
    <location>
        <begin position="301"/>
        <end position="321"/>
    </location>
</feature>
<evidence type="ECO:0000256" key="2">
    <source>
        <dbReference type="ARBA" id="ARBA00022475"/>
    </source>
</evidence>
<dbReference type="HOGENOM" id="CLU_505870_0_0_1"/>
<dbReference type="PANTHER" id="PTHR24229:SF40">
    <property type="entry name" value="ALLATOSTATIN C RECEPTOR 1-RELATED"/>
    <property type="match status" value="1"/>
</dbReference>
<keyword evidence="7 9" id="KW-0675">Receptor</keyword>
<dbReference type="Proteomes" id="UP000001593">
    <property type="component" value="Unassembled WGS sequence"/>
</dbReference>
<dbReference type="GO" id="GO:0043005">
    <property type="term" value="C:neuron projection"/>
    <property type="evidence" value="ECO:0000318"/>
    <property type="project" value="GO_Central"/>
</dbReference>
<feature type="transmembrane region" description="Helical" evidence="10">
    <location>
        <begin position="389"/>
        <end position="409"/>
    </location>
</feature>
<evidence type="ECO:0000259" key="11">
    <source>
        <dbReference type="PROSITE" id="PS50262"/>
    </source>
</evidence>
<evidence type="ECO:0000256" key="1">
    <source>
        <dbReference type="ARBA" id="ARBA00004651"/>
    </source>
</evidence>
<feature type="transmembrane region" description="Helical" evidence="10">
    <location>
        <begin position="259"/>
        <end position="281"/>
    </location>
</feature>
<evidence type="ECO:0000256" key="8">
    <source>
        <dbReference type="ARBA" id="ARBA00023224"/>
    </source>
</evidence>
<proteinExistence type="inferred from homology"/>
<evidence type="ECO:0000256" key="10">
    <source>
        <dbReference type="SAM" id="Phobius"/>
    </source>
</evidence>
<feature type="transmembrane region" description="Helical" evidence="10">
    <location>
        <begin position="440"/>
        <end position="461"/>
    </location>
</feature>
<dbReference type="GO" id="GO:0042277">
    <property type="term" value="F:peptide binding"/>
    <property type="evidence" value="ECO:0000318"/>
    <property type="project" value="GO_Central"/>
</dbReference>
<evidence type="ECO:0000256" key="9">
    <source>
        <dbReference type="RuleBase" id="RU000688"/>
    </source>
</evidence>
<evidence type="ECO:0000256" key="7">
    <source>
        <dbReference type="ARBA" id="ARBA00023170"/>
    </source>
</evidence>
<feature type="transmembrane region" description="Helical" evidence="10">
    <location>
        <begin position="226"/>
        <end position="247"/>
    </location>
</feature>
<sequence length="539" mass="59857">KLEAGPTLPGKQKDGPMFLWKQEGKESLLPWKQKCGESLLPGQQADIVTVATLPQFTLENRYACSVVLSWRYDFRELEGERDAMCCGYVTLMAEDVLNGKYGVHEETECTAAKRNWMAVKSVSLETSLVLNSKLTSLLHITTMLRGGLGLVSGAVSDCLRDSDQCLLYADNVSGPMKGVAMVISASRREAQVKLYTSTFNYSLISNGTNTSSSGRSTASIHQEVRLVSLLLVVIIGLSLNLSVISLVMMKQVPRRNINLLVANMALSDFLSLLLEPSYLLLEITGNLPWIGVSYLADVTCKLFAFMVETSTWVSLVTLLVISVERFRAVSCVIHLTEKRSVLIILLLVCWVLPGLLNSGGFASCGAKNIGGTSKCVRFDTMQSARYNTAINIIFILLVIVILCLNLAIIRKLVRCSQEAIHIPKAQQQKRARRFRSATRMVLSSLLLFVFCATPLYTLLTIKRMEPLLGVPILSEWSGNMINAVVVLFFVNPAASPIIYFVFLGDFRKVLRKFCCRKKIIGQPNADYHLRNEEPEELYS</sequence>
<gene>
    <name evidence="12" type="ORF">NEMVEDRAFT_v1g222485</name>
</gene>
<dbReference type="Pfam" id="PF00001">
    <property type="entry name" value="7tm_1"/>
    <property type="match status" value="1"/>
</dbReference>
<dbReference type="InterPro" id="IPR000276">
    <property type="entry name" value="GPCR_Rhodpsn"/>
</dbReference>
<dbReference type="EMBL" id="DS471072">
    <property type="protein sequence ID" value="EDO28885.1"/>
    <property type="molecule type" value="Genomic_DNA"/>
</dbReference>
<dbReference type="PRINTS" id="PR00237">
    <property type="entry name" value="GPCRRHODOPSN"/>
</dbReference>
<dbReference type="GO" id="GO:0004930">
    <property type="term" value="F:G protein-coupled receptor activity"/>
    <property type="evidence" value="ECO:0000318"/>
    <property type="project" value="GO_Central"/>
</dbReference>
<evidence type="ECO:0000256" key="3">
    <source>
        <dbReference type="ARBA" id="ARBA00022692"/>
    </source>
</evidence>
<protein>
    <recommendedName>
        <fullName evidence="11">G-protein coupled receptors family 1 profile domain-containing protein</fullName>
    </recommendedName>
</protein>
<comment type="similarity">
    <text evidence="9">Belongs to the G-protein coupled receptor 1 family.</text>
</comment>
<keyword evidence="5 9" id="KW-0297">G-protein coupled receptor</keyword>
<dbReference type="FunCoup" id="A7T577">
    <property type="interactions" value="11"/>
</dbReference>
<keyword evidence="13" id="KW-1185">Reference proteome</keyword>
<dbReference type="CDD" id="cd00637">
    <property type="entry name" value="7tm_classA_rhodopsin-like"/>
    <property type="match status" value="1"/>
</dbReference>
<keyword evidence="4 10" id="KW-1133">Transmembrane helix</keyword>
<keyword evidence="8 9" id="KW-0807">Transducer</keyword>
<dbReference type="Gene3D" id="1.20.1070.10">
    <property type="entry name" value="Rhodopsin 7-helix transmembrane proteins"/>
    <property type="match status" value="1"/>
</dbReference>
<dbReference type="InParanoid" id="A7T577"/>
<keyword evidence="6 10" id="KW-0472">Membrane</keyword>
<evidence type="ECO:0000256" key="4">
    <source>
        <dbReference type="ARBA" id="ARBA00022989"/>
    </source>
</evidence>
<feature type="domain" description="G-protein coupled receptors family 1 profile" evidence="11">
    <location>
        <begin position="239"/>
        <end position="499"/>
    </location>
</feature>
<dbReference type="AlphaFoldDB" id="A7T577"/>
<dbReference type="FunFam" id="1.20.1070.10:FF:000356">
    <property type="entry name" value="Predicted protein"/>
    <property type="match status" value="1"/>
</dbReference>
<dbReference type="PROSITE" id="PS50262">
    <property type="entry name" value="G_PROTEIN_RECEP_F1_2"/>
    <property type="match status" value="1"/>
</dbReference>
<feature type="non-terminal residue" evidence="12">
    <location>
        <position position="1"/>
    </location>
</feature>
<keyword evidence="2" id="KW-1003">Cell membrane</keyword>
<evidence type="ECO:0000313" key="13">
    <source>
        <dbReference type="Proteomes" id="UP000001593"/>
    </source>
</evidence>
<evidence type="ECO:0000256" key="5">
    <source>
        <dbReference type="ARBA" id="ARBA00023040"/>
    </source>
</evidence>
<keyword evidence="3 9" id="KW-0812">Transmembrane</keyword>